<dbReference type="Gene3D" id="3.90.480.20">
    <property type="match status" value="1"/>
</dbReference>
<dbReference type="EMBL" id="VFQE01000001">
    <property type="protein sequence ID" value="TQN43200.1"/>
    <property type="molecule type" value="Genomic_DNA"/>
</dbReference>
<dbReference type="PRINTS" id="PR00397">
    <property type="entry name" value="SIROHAEM"/>
</dbReference>
<evidence type="ECO:0000256" key="19">
    <source>
        <dbReference type="PIRNR" id="PIRNR037149"/>
    </source>
</evidence>
<evidence type="ECO:0000259" key="25">
    <source>
        <dbReference type="Pfam" id="PF18267"/>
    </source>
</evidence>
<organism evidence="26 27">
    <name type="scientific">Blastococcus colisei</name>
    <dbReference type="NCBI Taxonomy" id="1564162"/>
    <lineage>
        <taxon>Bacteria</taxon>
        <taxon>Bacillati</taxon>
        <taxon>Actinomycetota</taxon>
        <taxon>Actinomycetes</taxon>
        <taxon>Geodermatophilales</taxon>
        <taxon>Geodermatophilaceae</taxon>
        <taxon>Blastococcus</taxon>
    </lineage>
</organism>
<evidence type="ECO:0000256" key="5">
    <source>
        <dbReference type="ARBA" id="ARBA00012353"/>
    </source>
</evidence>
<keyword evidence="9" id="KW-0001">2Fe-2S</keyword>
<comment type="cofactor">
    <cofactor evidence="17">
        <name>[2Fe-2S] cluster</name>
        <dbReference type="ChEBI" id="CHEBI:190135"/>
    </cofactor>
</comment>
<comment type="cofactor">
    <cofactor evidence="1 19">
        <name>FAD</name>
        <dbReference type="ChEBI" id="CHEBI:57692"/>
    </cofactor>
</comment>
<keyword evidence="13" id="KW-0560">Oxidoreductase</keyword>
<dbReference type="SUPFAM" id="SSF56014">
    <property type="entry name" value="Nitrite and sulphite reductase 4Fe-4S domain-like"/>
    <property type="match status" value="1"/>
</dbReference>
<evidence type="ECO:0000313" key="26">
    <source>
        <dbReference type="EMBL" id="TQN43200.1"/>
    </source>
</evidence>
<evidence type="ECO:0000259" key="23">
    <source>
        <dbReference type="Pfam" id="PF04324"/>
    </source>
</evidence>
<dbReference type="InterPro" id="IPR023753">
    <property type="entry name" value="FAD/NAD-binding_dom"/>
</dbReference>
<dbReference type="RefSeq" id="WP_142025730.1">
    <property type="nucleotide sequence ID" value="NZ_VFQE01000001.1"/>
</dbReference>
<feature type="domain" description="NADH-rubredoxin oxidoreductase C-terminal" evidence="25">
    <location>
        <begin position="346"/>
        <end position="413"/>
    </location>
</feature>
<evidence type="ECO:0000256" key="18">
    <source>
        <dbReference type="ARBA" id="ARBA00049518"/>
    </source>
</evidence>
<dbReference type="Pfam" id="PF07992">
    <property type="entry name" value="Pyr_redox_2"/>
    <property type="match status" value="1"/>
</dbReference>
<feature type="domain" description="Nitrite/Sulfite reductase ferredoxin-like" evidence="22">
    <location>
        <begin position="582"/>
        <end position="644"/>
    </location>
</feature>
<dbReference type="InterPro" id="IPR036136">
    <property type="entry name" value="Nit/Sulf_reduc_fer-like_dom_sf"/>
</dbReference>
<evidence type="ECO:0000256" key="15">
    <source>
        <dbReference type="ARBA" id="ARBA00023014"/>
    </source>
</evidence>
<dbReference type="Pfam" id="PF04324">
    <property type="entry name" value="Fer2_BFD"/>
    <property type="match status" value="1"/>
</dbReference>
<dbReference type="Pfam" id="PF03460">
    <property type="entry name" value="NIR_SIR_ferr"/>
    <property type="match status" value="1"/>
</dbReference>
<evidence type="ECO:0000256" key="14">
    <source>
        <dbReference type="ARBA" id="ARBA00023004"/>
    </source>
</evidence>
<proteinExistence type="inferred from homology"/>
<evidence type="ECO:0000259" key="22">
    <source>
        <dbReference type="Pfam" id="PF03460"/>
    </source>
</evidence>
<dbReference type="GO" id="GO:0051539">
    <property type="term" value="F:4 iron, 4 sulfur cluster binding"/>
    <property type="evidence" value="ECO:0007669"/>
    <property type="project" value="UniProtKB-KW"/>
</dbReference>
<dbReference type="InterPro" id="IPR017121">
    <property type="entry name" value="Nitrite_Rdtase_lsu"/>
</dbReference>
<protein>
    <recommendedName>
        <fullName evidence="5">assimilatory sulfite reductase (ferredoxin)</fullName>
        <ecNumber evidence="5">1.8.7.1</ecNumber>
    </recommendedName>
</protein>
<reference evidence="26 27" key="1">
    <citation type="submission" date="2019-06" db="EMBL/GenBank/DDBJ databases">
        <title>Sequencing the genomes of 1000 actinobacteria strains.</title>
        <authorList>
            <person name="Klenk H.-P."/>
        </authorList>
    </citation>
    <scope>NUCLEOTIDE SEQUENCE [LARGE SCALE GENOMIC DNA]</scope>
    <source>
        <strain evidence="26 27">DSM 46837</strain>
    </source>
</reference>
<evidence type="ECO:0000256" key="13">
    <source>
        <dbReference type="ARBA" id="ARBA00023002"/>
    </source>
</evidence>
<comment type="function">
    <text evidence="2">Catalyzes the reduction of sulfite to sulfide, a step in the biosynthesis of sulfur-containing amino acids and cofactors.</text>
</comment>
<dbReference type="InterPro" id="IPR045854">
    <property type="entry name" value="NO2/SO3_Rdtase_4Fe4S_sf"/>
</dbReference>
<keyword evidence="8 19" id="KW-0285">Flavoprotein</keyword>
<feature type="binding site" evidence="20">
    <location>
        <position position="662"/>
    </location>
    <ligand>
        <name>[4Fe-4S] cluster</name>
        <dbReference type="ChEBI" id="CHEBI:49883"/>
    </ligand>
</feature>
<feature type="binding site" evidence="20">
    <location>
        <position position="702"/>
    </location>
    <ligand>
        <name>[4Fe-4S] cluster</name>
        <dbReference type="ChEBI" id="CHEBI:49883"/>
    </ligand>
</feature>
<feature type="domain" description="Nitrite/sulphite reductase 4Fe-4S" evidence="21">
    <location>
        <begin position="653"/>
        <end position="791"/>
    </location>
</feature>
<comment type="similarity">
    <text evidence="4">Belongs to the nitrite and sulfite reductase 4Fe-4S domain family.</text>
</comment>
<dbReference type="InterPro" id="IPR016156">
    <property type="entry name" value="FAD/NAD-linked_Rdtase_dimer_sf"/>
</dbReference>
<dbReference type="GO" id="GO:0098809">
    <property type="term" value="F:nitrite reductase activity"/>
    <property type="evidence" value="ECO:0007669"/>
    <property type="project" value="InterPro"/>
</dbReference>
<dbReference type="InterPro" id="IPR012744">
    <property type="entry name" value="Nitri_red_NirB"/>
</dbReference>
<sequence>MTAILGGRPGGVTSLQVDDELETRSRLVVVGNGMAGARFVEEVLERGGGEQFRITVFGDEPHGNYNRIMLSPVLAGEEHEDDIVLNSHDWYADNGVVLRAGTRIERIDTAAKLVHADDGTTTPYDHLVLATGSYSFIPPMTGVRADDGELLPGVHGFRTIDETRAMLAATGSCTRAVVMGGGLLGLEAARALQSHGLHVELVHAAPYLMNMQLDAEAGAILERSVEALGIAVHLDVFATEVIGGDRVRAVGLADGRQIEADLLVVAAGVRPNTDIGVRSGLEVERGIVVDDQLRTDDPDVYAIGECAQHRGEVYGLVAPAWEHAKVLADVLTGTDPDAEYHGSRTATKLKVAGVDVAVMGINTPERDEDELLVISEPKRGVHLSVVIRDDKLVGATLLGDTRKVAFLTQAFDRGTPLPEERITLLVHLSDGAEEVGVADMPADSQVCNCNGVSKGDICGAVSGGCGSVGEVMERTRAGKGCGSCTSLVKRIVEWAADGDLAEDPAASWYVPGIPMAKPALMAAIRERDLRSVSAVFAALAPGGKDDAKSKMGLTSLLKMIWGTDHLPEKDGEFINDRVHGNIQRDGTFSVVPQMKGGVTTPAQLRRIADVAEKYEVPMVKVTGGQRIDLLGVRKEDLPAMWDDLGMPSGYAYGKSFRTVKTCVGSDFCRFGLDDSTQLGIDLETRFQGIESPAKIKMAVVGCPRNCAEAYVKDVGVVAVGSGRWEVYIGGAAGASVRQGDLLATVDSPQAVITLAGRFLQYYRENANWLERTYDFVPRIGLEKIKAVLLEDSESIVADLDAGIQRSIDAYVDPWGQDGRRPATPGQFRPSLPLIPLPKVPVR</sequence>
<comment type="catalytic activity">
    <reaction evidence="18">
        <text>hydrogen sulfide + 6 oxidized [2Fe-2S]-[ferredoxin] + 3 H2O = sulfite + 6 reduced [2Fe-2S]-[ferredoxin] + 7 H(+)</text>
        <dbReference type="Rhea" id="RHEA:23132"/>
        <dbReference type="Rhea" id="RHEA-COMP:10000"/>
        <dbReference type="Rhea" id="RHEA-COMP:10001"/>
        <dbReference type="ChEBI" id="CHEBI:15377"/>
        <dbReference type="ChEBI" id="CHEBI:15378"/>
        <dbReference type="ChEBI" id="CHEBI:17359"/>
        <dbReference type="ChEBI" id="CHEBI:29919"/>
        <dbReference type="ChEBI" id="CHEBI:33737"/>
        <dbReference type="ChEBI" id="CHEBI:33738"/>
        <dbReference type="EC" id="1.8.7.1"/>
    </reaction>
</comment>
<keyword evidence="6 20" id="KW-0004">4Fe-4S</keyword>
<evidence type="ECO:0000259" key="21">
    <source>
        <dbReference type="Pfam" id="PF01077"/>
    </source>
</evidence>
<evidence type="ECO:0000256" key="10">
    <source>
        <dbReference type="ARBA" id="ARBA00022723"/>
    </source>
</evidence>
<accession>A0A543PGK1</accession>
<comment type="caution">
    <text evidence="26">The sequence shown here is derived from an EMBL/GenBank/DDBJ whole genome shotgun (WGS) entry which is preliminary data.</text>
</comment>
<comment type="pathway">
    <text evidence="3">Nitrogen metabolism; nitrate reduction (assimilation).</text>
</comment>
<evidence type="ECO:0000256" key="7">
    <source>
        <dbReference type="ARBA" id="ARBA00022617"/>
    </source>
</evidence>
<evidence type="ECO:0000256" key="17">
    <source>
        <dbReference type="ARBA" id="ARBA00034078"/>
    </source>
</evidence>
<dbReference type="PRINTS" id="PR00368">
    <property type="entry name" value="FADPNR"/>
</dbReference>
<evidence type="ECO:0000256" key="9">
    <source>
        <dbReference type="ARBA" id="ARBA00022714"/>
    </source>
</evidence>
<dbReference type="InterPro" id="IPR041854">
    <property type="entry name" value="BFD-like_2Fe2S-bd_dom_sf"/>
</dbReference>
<evidence type="ECO:0000256" key="2">
    <source>
        <dbReference type="ARBA" id="ARBA00003247"/>
    </source>
</evidence>
<dbReference type="GO" id="GO:0050660">
    <property type="term" value="F:flavin adenine dinucleotide binding"/>
    <property type="evidence" value="ECO:0007669"/>
    <property type="project" value="UniProtKB-UniRule"/>
</dbReference>
<keyword evidence="14 20" id="KW-0408">Iron</keyword>
<dbReference type="PANTHER" id="PTHR43809:SF1">
    <property type="entry name" value="NITRITE REDUCTASE (NADH) LARGE SUBUNIT"/>
    <property type="match status" value="1"/>
</dbReference>
<evidence type="ECO:0000256" key="12">
    <source>
        <dbReference type="ARBA" id="ARBA00022827"/>
    </source>
</evidence>
<dbReference type="GO" id="GO:0051537">
    <property type="term" value="F:2 iron, 2 sulfur cluster binding"/>
    <property type="evidence" value="ECO:0007669"/>
    <property type="project" value="UniProtKB-KW"/>
</dbReference>
<dbReference type="Proteomes" id="UP000319865">
    <property type="component" value="Unassembled WGS sequence"/>
</dbReference>
<dbReference type="InterPro" id="IPR006066">
    <property type="entry name" value="NO2/SO3_Rdtase_FeS/sirohaem_BS"/>
</dbReference>
<keyword evidence="12 19" id="KW-0274">FAD</keyword>
<dbReference type="NCBIfam" id="TIGR02374">
    <property type="entry name" value="nitri_red_nirB"/>
    <property type="match status" value="1"/>
</dbReference>
<evidence type="ECO:0000256" key="16">
    <source>
        <dbReference type="ARBA" id="ARBA00023063"/>
    </source>
</evidence>
<dbReference type="Pfam" id="PF18267">
    <property type="entry name" value="Rubredoxin_C"/>
    <property type="match status" value="1"/>
</dbReference>
<dbReference type="GO" id="GO:0050661">
    <property type="term" value="F:NADP binding"/>
    <property type="evidence" value="ECO:0007669"/>
    <property type="project" value="UniProtKB-UniRule"/>
</dbReference>
<evidence type="ECO:0000256" key="4">
    <source>
        <dbReference type="ARBA" id="ARBA00010429"/>
    </source>
</evidence>
<name>A0A543PGK1_9ACTN</name>
<comment type="cofactor">
    <cofactor evidence="20">
        <name>siroheme</name>
        <dbReference type="ChEBI" id="CHEBI:60052"/>
    </cofactor>
    <text evidence="20">Binds 1 siroheme per subunit.</text>
</comment>
<feature type="binding site" description="axial binding residue" evidence="20">
    <location>
        <position position="706"/>
    </location>
    <ligand>
        <name>siroheme</name>
        <dbReference type="ChEBI" id="CHEBI:60052"/>
    </ligand>
    <ligandPart>
        <name>Fe</name>
        <dbReference type="ChEBI" id="CHEBI:18248"/>
    </ligandPart>
</feature>
<dbReference type="Gene3D" id="3.30.390.30">
    <property type="match status" value="1"/>
</dbReference>
<keyword evidence="16 19" id="KW-0534">Nitrate assimilation</keyword>
<evidence type="ECO:0000256" key="6">
    <source>
        <dbReference type="ARBA" id="ARBA00022485"/>
    </source>
</evidence>
<evidence type="ECO:0000256" key="8">
    <source>
        <dbReference type="ARBA" id="ARBA00022630"/>
    </source>
</evidence>
<dbReference type="InterPro" id="IPR041575">
    <property type="entry name" value="Rubredoxin_C"/>
</dbReference>
<feature type="binding site" evidence="20">
    <location>
        <position position="668"/>
    </location>
    <ligand>
        <name>[4Fe-4S] cluster</name>
        <dbReference type="ChEBI" id="CHEBI:49883"/>
    </ligand>
</feature>
<dbReference type="Gene3D" id="1.10.10.1100">
    <property type="entry name" value="BFD-like [2Fe-2S]-binding domain"/>
    <property type="match status" value="1"/>
</dbReference>
<feature type="domain" description="FAD/NAD(P)-binding" evidence="24">
    <location>
        <begin position="26"/>
        <end position="317"/>
    </location>
</feature>
<dbReference type="GO" id="GO:0046872">
    <property type="term" value="F:metal ion binding"/>
    <property type="evidence" value="ECO:0007669"/>
    <property type="project" value="UniProtKB-KW"/>
</dbReference>
<keyword evidence="7 20" id="KW-0349">Heme</keyword>
<dbReference type="PANTHER" id="PTHR43809">
    <property type="entry name" value="NITRITE REDUCTASE (NADH) LARGE SUBUNIT"/>
    <property type="match status" value="1"/>
</dbReference>
<dbReference type="Pfam" id="PF01077">
    <property type="entry name" value="NIR_SIR"/>
    <property type="match status" value="1"/>
</dbReference>
<dbReference type="SUPFAM" id="SSF51905">
    <property type="entry name" value="FAD/NAD(P)-binding domain"/>
    <property type="match status" value="2"/>
</dbReference>
<dbReference type="PIRSF" id="PIRSF037149">
    <property type="entry name" value="NirB"/>
    <property type="match status" value="1"/>
</dbReference>
<dbReference type="InterPro" id="IPR006067">
    <property type="entry name" value="NO2/SO3_Rdtase_4Fe4S_dom"/>
</dbReference>
<comment type="cofactor">
    <cofactor evidence="20">
        <name>[4Fe-4S] cluster</name>
        <dbReference type="ChEBI" id="CHEBI:49883"/>
    </cofactor>
    <text evidence="20">Binds 1 [4Fe-4S] cluster per subunit.</text>
</comment>
<dbReference type="SUPFAM" id="SSF55124">
    <property type="entry name" value="Nitrite/Sulfite reductase N-terminal domain-like"/>
    <property type="match status" value="1"/>
</dbReference>
<dbReference type="InterPro" id="IPR007419">
    <property type="entry name" value="BFD-like_2Fe2S-bd_dom"/>
</dbReference>
<dbReference type="AlphaFoldDB" id="A0A543PGK1"/>
<keyword evidence="15 20" id="KW-0411">Iron-sulfur</keyword>
<keyword evidence="27" id="KW-1185">Reference proteome</keyword>
<dbReference type="UniPathway" id="UPA00653"/>
<evidence type="ECO:0000259" key="24">
    <source>
        <dbReference type="Pfam" id="PF07992"/>
    </source>
</evidence>
<gene>
    <name evidence="26" type="ORF">FHU33_2635</name>
</gene>
<keyword evidence="11" id="KW-0883">Thioether bond</keyword>
<evidence type="ECO:0000313" key="27">
    <source>
        <dbReference type="Proteomes" id="UP000319865"/>
    </source>
</evidence>
<dbReference type="InterPro" id="IPR036188">
    <property type="entry name" value="FAD/NAD-bd_sf"/>
</dbReference>
<evidence type="ECO:0000256" key="11">
    <source>
        <dbReference type="ARBA" id="ARBA00022784"/>
    </source>
</evidence>
<dbReference type="PROSITE" id="PS00365">
    <property type="entry name" value="NIR_SIR"/>
    <property type="match status" value="1"/>
</dbReference>
<dbReference type="GO" id="GO:0042128">
    <property type="term" value="P:nitrate assimilation"/>
    <property type="evidence" value="ECO:0007669"/>
    <property type="project" value="UniProtKB-UniRule"/>
</dbReference>
<dbReference type="Gene3D" id="3.30.413.10">
    <property type="entry name" value="Sulfite Reductase Hemoprotein, domain 1"/>
    <property type="match status" value="1"/>
</dbReference>
<dbReference type="Gene3D" id="3.50.50.60">
    <property type="entry name" value="FAD/NAD(P)-binding domain"/>
    <property type="match status" value="2"/>
</dbReference>
<evidence type="ECO:0000256" key="20">
    <source>
        <dbReference type="PIRSR" id="PIRSR037149-1"/>
    </source>
</evidence>
<feature type="binding site" evidence="20">
    <location>
        <position position="706"/>
    </location>
    <ligand>
        <name>[4Fe-4S] cluster</name>
        <dbReference type="ChEBI" id="CHEBI:49883"/>
    </ligand>
</feature>
<evidence type="ECO:0000256" key="3">
    <source>
        <dbReference type="ARBA" id="ARBA00005096"/>
    </source>
</evidence>
<dbReference type="PRINTS" id="PR00411">
    <property type="entry name" value="PNDRDTASEI"/>
</dbReference>
<feature type="domain" description="BFD-like [2Fe-2S]-binding" evidence="23">
    <location>
        <begin position="446"/>
        <end position="493"/>
    </location>
</feature>
<dbReference type="InterPro" id="IPR005117">
    <property type="entry name" value="NiRdtase/SiRdtase_haem-b_fer"/>
</dbReference>
<dbReference type="GO" id="GO:0020037">
    <property type="term" value="F:heme binding"/>
    <property type="evidence" value="ECO:0007669"/>
    <property type="project" value="InterPro"/>
</dbReference>
<dbReference type="InterPro" id="IPR052034">
    <property type="entry name" value="NasD-like"/>
</dbReference>
<dbReference type="GO" id="GO:0050311">
    <property type="term" value="F:sulfite reductase (ferredoxin) activity"/>
    <property type="evidence" value="ECO:0007669"/>
    <property type="project" value="UniProtKB-EC"/>
</dbReference>
<evidence type="ECO:0000256" key="1">
    <source>
        <dbReference type="ARBA" id="ARBA00001974"/>
    </source>
</evidence>
<dbReference type="EC" id="1.8.7.1" evidence="5"/>
<dbReference type="OrthoDB" id="9768666at2"/>
<keyword evidence="10 20" id="KW-0479">Metal-binding</keyword>